<evidence type="ECO:0000259" key="1">
    <source>
        <dbReference type="Pfam" id="PF06094"/>
    </source>
</evidence>
<dbReference type="Gene3D" id="3.10.490.10">
    <property type="entry name" value="Gamma-glutamyl cyclotransferase-like"/>
    <property type="match status" value="1"/>
</dbReference>
<dbReference type="eggNOG" id="COG2105">
    <property type="taxonomic scope" value="Bacteria"/>
</dbReference>
<dbReference type="InterPro" id="IPR009288">
    <property type="entry name" value="AIG2-like_dom"/>
</dbReference>
<feature type="domain" description="Gamma-glutamylcyclotransferase AIG2-like" evidence="1">
    <location>
        <begin position="6"/>
        <end position="126"/>
    </location>
</feature>
<reference evidence="2 3" key="1">
    <citation type="submission" date="2014-03" db="EMBL/GenBank/DDBJ databases">
        <title>Genome sequence of Sphingobium yanoikuyae B1.</title>
        <authorList>
            <person name="Gan H.M."/>
            <person name="Gan H.Y."/>
            <person name="Savka M.A."/>
        </authorList>
    </citation>
    <scope>NUCLEOTIDE SEQUENCE [LARGE SCALE GENOMIC DNA]</scope>
    <source>
        <strain evidence="2 3">B1</strain>
    </source>
</reference>
<name>A0A084EG22_SPHYA</name>
<dbReference type="SUPFAM" id="SSF110857">
    <property type="entry name" value="Gamma-glutamyl cyclotransferase-like"/>
    <property type="match status" value="1"/>
</dbReference>
<dbReference type="EMBL" id="JGVR01000026">
    <property type="protein sequence ID" value="KEZ16914.1"/>
    <property type="molecule type" value="Genomic_DNA"/>
</dbReference>
<dbReference type="PATRIC" id="fig|13690.10.peg.3991"/>
<proteinExistence type="predicted"/>
<accession>A0A084EG22</accession>
<sequence length="132" mass="14653">MNRPLLFVYGTLRPGFDGPMAHWLADRAEWIGAGWTGGQLYQVADYPGFVPGEAGRVYGDLFALHDAEALLARLDAYEECTSDDPLPHEYRRERCLVETPDGPVKAWVYLYALSVTGHSMIASGDFLVTDQS</sequence>
<dbReference type="AlphaFoldDB" id="A0A084EG22"/>
<gene>
    <name evidence="2" type="ORF">CP98_03886</name>
</gene>
<evidence type="ECO:0000313" key="3">
    <source>
        <dbReference type="Proteomes" id="UP000028534"/>
    </source>
</evidence>
<dbReference type="RefSeq" id="WP_037521654.1">
    <property type="nucleotide sequence ID" value="NZ_JGVR01000026.1"/>
</dbReference>
<organism evidence="2 3">
    <name type="scientific">Sphingobium yanoikuyae</name>
    <name type="common">Sphingomonas yanoikuyae</name>
    <dbReference type="NCBI Taxonomy" id="13690"/>
    <lineage>
        <taxon>Bacteria</taxon>
        <taxon>Pseudomonadati</taxon>
        <taxon>Pseudomonadota</taxon>
        <taxon>Alphaproteobacteria</taxon>
        <taxon>Sphingomonadales</taxon>
        <taxon>Sphingomonadaceae</taxon>
        <taxon>Sphingobium</taxon>
    </lineage>
</organism>
<dbReference type="Pfam" id="PF06094">
    <property type="entry name" value="GGACT"/>
    <property type="match status" value="1"/>
</dbReference>
<dbReference type="InterPro" id="IPR013024">
    <property type="entry name" value="GGCT-like"/>
</dbReference>
<dbReference type="InterPro" id="IPR036568">
    <property type="entry name" value="GGCT-like_sf"/>
</dbReference>
<dbReference type="Proteomes" id="UP000028534">
    <property type="component" value="Unassembled WGS sequence"/>
</dbReference>
<dbReference type="CDD" id="cd06661">
    <property type="entry name" value="GGCT_like"/>
    <property type="match status" value="1"/>
</dbReference>
<protein>
    <submittedName>
        <fullName evidence="2">AIG2 family protein</fullName>
    </submittedName>
</protein>
<evidence type="ECO:0000313" key="2">
    <source>
        <dbReference type="EMBL" id="KEZ16914.1"/>
    </source>
</evidence>
<comment type="caution">
    <text evidence="2">The sequence shown here is derived from an EMBL/GenBank/DDBJ whole genome shotgun (WGS) entry which is preliminary data.</text>
</comment>